<name>A0A381WCN8_9ZZZZ</name>
<dbReference type="PROSITE" id="PS51352">
    <property type="entry name" value="THIOREDOXIN_2"/>
    <property type="match status" value="1"/>
</dbReference>
<proteinExistence type="predicted"/>
<dbReference type="InterPro" id="IPR013766">
    <property type="entry name" value="Thioredoxin_domain"/>
</dbReference>
<sequence>MKKILSLMIACLLVVTLSFVSSVNANSKINRSDVLKIGKTMPNAHLNRFGQSNIEIDDLKGKIKIISIVPQLNTPVCDKQTHQFSEKNGGLDKSVDIITISTNTAQGQDSFAKKAKINNLIFLSDNPNFDFGKNTGLLIEEMGMLRRTVLVVDEKNIIRYVDFVPSGGLPDIKAALNAAKQVLLEDS</sequence>
<evidence type="ECO:0000256" key="2">
    <source>
        <dbReference type="ARBA" id="ARBA00023284"/>
    </source>
</evidence>
<dbReference type="EMBL" id="UINC01011380">
    <property type="protein sequence ID" value="SVA50255.1"/>
    <property type="molecule type" value="Genomic_DNA"/>
</dbReference>
<dbReference type="PANTHER" id="PTHR43110:SF1">
    <property type="entry name" value="THIOL PEROXIDASE"/>
    <property type="match status" value="1"/>
</dbReference>
<protein>
    <recommendedName>
        <fullName evidence="3">Thioredoxin domain-containing protein</fullName>
    </recommendedName>
</protein>
<reference evidence="4" key="1">
    <citation type="submission" date="2018-05" db="EMBL/GenBank/DDBJ databases">
        <authorList>
            <person name="Lanie J.A."/>
            <person name="Ng W.-L."/>
            <person name="Kazmierczak K.M."/>
            <person name="Andrzejewski T.M."/>
            <person name="Davidsen T.M."/>
            <person name="Wayne K.J."/>
            <person name="Tettelin H."/>
            <person name="Glass J.I."/>
            <person name="Rusch D."/>
            <person name="Podicherti R."/>
            <person name="Tsui H.-C.T."/>
            <person name="Winkler M.E."/>
        </authorList>
    </citation>
    <scope>NUCLEOTIDE SEQUENCE</scope>
</reference>
<evidence type="ECO:0000256" key="1">
    <source>
        <dbReference type="ARBA" id="ARBA00023157"/>
    </source>
</evidence>
<evidence type="ECO:0000313" key="4">
    <source>
        <dbReference type="EMBL" id="SVA50255.1"/>
    </source>
</evidence>
<dbReference type="Pfam" id="PF08534">
    <property type="entry name" value="Redoxin"/>
    <property type="match status" value="1"/>
</dbReference>
<dbReference type="SUPFAM" id="SSF52833">
    <property type="entry name" value="Thioredoxin-like"/>
    <property type="match status" value="1"/>
</dbReference>
<dbReference type="GO" id="GO:0016491">
    <property type="term" value="F:oxidoreductase activity"/>
    <property type="evidence" value="ECO:0007669"/>
    <property type="project" value="InterPro"/>
</dbReference>
<feature type="domain" description="Thioredoxin" evidence="3">
    <location>
        <begin position="35"/>
        <end position="181"/>
    </location>
</feature>
<gene>
    <name evidence="4" type="ORF">METZ01_LOCUS103109</name>
</gene>
<dbReference type="PANTHER" id="PTHR43110">
    <property type="entry name" value="THIOL PEROXIDASE"/>
    <property type="match status" value="1"/>
</dbReference>
<organism evidence="4">
    <name type="scientific">marine metagenome</name>
    <dbReference type="NCBI Taxonomy" id="408172"/>
    <lineage>
        <taxon>unclassified sequences</taxon>
        <taxon>metagenomes</taxon>
        <taxon>ecological metagenomes</taxon>
    </lineage>
</organism>
<dbReference type="Gene3D" id="3.40.30.10">
    <property type="entry name" value="Glutaredoxin"/>
    <property type="match status" value="1"/>
</dbReference>
<dbReference type="AlphaFoldDB" id="A0A381WCN8"/>
<accession>A0A381WCN8</accession>
<keyword evidence="1" id="KW-1015">Disulfide bond</keyword>
<dbReference type="InterPro" id="IPR013740">
    <property type="entry name" value="Redoxin"/>
</dbReference>
<dbReference type="InterPro" id="IPR036249">
    <property type="entry name" value="Thioredoxin-like_sf"/>
</dbReference>
<keyword evidence="2" id="KW-0676">Redox-active center</keyword>
<evidence type="ECO:0000259" key="3">
    <source>
        <dbReference type="PROSITE" id="PS51352"/>
    </source>
</evidence>
<dbReference type="InterPro" id="IPR050455">
    <property type="entry name" value="Tpx_Peroxidase_subfamily"/>
</dbReference>